<dbReference type="GO" id="GO:0016787">
    <property type="term" value="F:hydrolase activity"/>
    <property type="evidence" value="ECO:0007669"/>
    <property type="project" value="UniProtKB-KW"/>
</dbReference>
<sequence length="406" mass="44168">MRRRTAGAIVLVVAALVLVLLFVLLWPRWLARHGAGWTHAPEDAAWVLPEASQRLIKQAFAGLHDHAVVDHGVGIISRGQLSGPDFSNDSHERGHGVPAVSTWLRQLLRDRAAGIRNAKTADAEYISRLLRQIRAMPGPYRAEISGRAGVFGPHGAPLDDQPAPVVSNRYVAWLAKQAPKALTAEVSIHPRQPNAEAALTRWAKAGVQDVRWWPVAQQIDLDGAAAKAAYKVMAAHHMRLDVAVGQLQRADHDPAWVAPARLKAALDAGVPVRIRLGGATGAHGQQLMPALFALLRHHGDAKPAITISLAGLLSGDRPDTELEPLLQHPQFFSHLRYGSDYPAVARADAIDLQSLARSGFIAKTDVAPLKSIYDVNPLLFAWVVMRRVHLPYTTLHFPAAVFTAKD</sequence>
<name>A0A084IGE8_SALHC</name>
<dbReference type="InterPro" id="IPR032466">
    <property type="entry name" value="Metal_Hydrolase"/>
</dbReference>
<dbReference type="OrthoDB" id="7058873at2"/>
<organism evidence="1 2">
    <name type="scientific">Salinisphaera hydrothermalis (strain C41B8)</name>
    <dbReference type="NCBI Taxonomy" id="1304275"/>
    <lineage>
        <taxon>Bacteria</taxon>
        <taxon>Pseudomonadati</taxon>
        <taxon>Pseudomonadota</taxon>
        <taxon>Gammaproteobacteria</taxon>
        <taxon>Salinisphaerales</taxon>
        <taxon>Salinisphaeraceae</taxon>
        <taxon>Salinisphaera</taxon>
    </lineage>
</organism>
<evidence type="ECO:0000313" key="1">
    <source>
        <dbReference type="EMBL" id="KEZ75782.1"/>
    </source>
</evidence>
<evidence type="ECO:0000313" key="2">
    <source>
        <dbReference type="Proteomes" id="UP000028302"/>
    </source>
</evidence>
<dbReference type="Proteomes" id="UP000028302">
    <property type="component" value="Unassembled WGS sequence"/>
</dbReference>
<dbReference type="AlphaFoldDB" id="A0A084IGE8"/>
<keyword evidence="2" id="KW-1185">Reference proteome</keyword>
<dbReference type="STRING" id="1304275.C41B8_18226"/>
<proteinExistence type="predicted"/>
<protein>
    <submittedName>
        <fullName evidence="1">Amidohydrolase 2</fullName>
    </submittedName>
</protein>
<accession>A0A084IGE8</accession>
<dbReference type="eggNOG" id="COG2159">
    <property type="taxonomic scope" value="Bacteria"/>
</dbReference>
<dbReference type="SUPFAM" id="SSF51556">
    <property type="entry name" value="Metallo-dependent hydrolases"/>
    <property type="match status" value="1"/>
</dbReference>
<reference evidence="1 2" key="1">
    <citation type="submission" date="2013-03" db="EMBL/GenBank/DDBJ databases">
        <title>Salinisphaera hydrothermalis C41B8 Genome Sequencing.</title>
        <authorList>
            <person name="Li C."/>
            <person name="Lai Q."/>
            <person name="Shao Z."/>
        </authorList>
    </citation>
    <scope>NUCLEOTIDE SEQUENCE [LARGE SCALE GENOMIC DNA]</scope>
    <source>
        <strain evidence="1 2">C41B8</strain>
    </source>
</reference>
<gene>
    <name evidence="1" type="ORF">C41B8_18226</name>
</gene>
<dbReference type="RefSeq" id="WP_156962589.1">
    <property type="nucleotide sequence ID" value="NZ_APNK01000053.1"/>
</dbReference>
<dbReference type="Gene3D" id="3.20.20.140">
    <property type="entry name" value="Metal-dependent hydrolases"/>
    <property type="match status" value="1"/>
</dbReference>
<dbReference type="EMBL" id="APNK01000053">
    <property type="protein sequence ID" value="KEZ75782.1"/>
    <property type="molecule type" value="Genomic_DNA"/>
</dbReference>
<comment type="caution">
    <text evidence="1">The sequence shown here is derived from an EMBL/GenBank/DDBJ whole genome shotgun (WGS) entry which is preliminary data.</text>
</comment>
<keyword evidence="1" id="KW-0378">Hydrolase</keyword>